<gene>
    <name evidence="3" type="ORF">DU500_11635</name>
</gene>
<evidence type="ECO:0000313" key="3">
    <source>
        <dbReference type="EMBL" id="AXG07023.1"/>
    </source>
</evidence>
<dbReference type="InterPro" id="IPR028979">
    <property type="entry name" value="Ser_kin/Pase_Hpr-like_N_sf"/>
</dbReference>
<dbReference type="OrthoDB" id="50320at2157"/>
<dbReference type="CDD" id="cd03109">
    <property type="entry name" value="DTBS"/>
    <property type="match status" value="1"/>
</dbReference>
<dbReference type="PANTHER" id="PTHR21343">
    <property type="entry name" value="DETHIOBIOTIN SYNTHETASE"/>
    <property type="match status" value="1"/>
</dbReference>
<dbReference type="Pfam" id="PF07085">
    <property type="entry name" value="DRTGG"/>
    <property type="match status" value="1"/>
</dbReference>
<evidence type="ECO:0000313" key="4">
    <source>
        <dbReference type="Proteomes" id="UP000253273"/>
    </source>
</evidence>
<keyword evidence="4" id="KW-1185">Reference proteome</keyword>
<dbReference type="Proteomes" id="UP000253273">
    <property type="component" value="Chromosome"/>
</dbReference>
<dbReference type="AlphaFoldDB" id="A0A345E4A1"/>
<dbReference type="SUPFAM" id="SSF52540">
    <property type="entry name" value="P-loop containing nucleoside triphosphate hydrolases"/>
    <property type="match status" value="1"/>
</dbReference>
<dbReference type="GeneID" id="37284046"/>
<sequence length="364" mass="38234">MTTLLVTATGESTGKTAVAVALGRLAKARGRSVGYMKPKGTRLQSHVGKTLDRDPMLARELLDTDDEMHEMEPIVYSPTFVRSAMDGRENPADLRERVREGFDAVSEGRDFVVVEGGGRLTTGGVVDLTDAEVAELLDAKVVLLADYGSPPDIDDTLAAARRLGDRLVGVVFNRVADAAYDEVESVVAPFLEGKGIPVVGVLPRDPDLAGVTVAELADELGVETLTDAPTDGVVERFLVGAMSGEEALRFFRRTKAAAVITGGDRTDIHTAALEAPGITCLVVTGGRRPPGTVLGKAAEKGLPVLLSSADTLSTLERAEEVIRSGRTRDERTVDVMESLLTEHADVDALLGGDAGSSSGAGDDA</sequence>
<dbReference type="RefSeq" id="WP_114586157.1">
    <property type="nucleotide sequence ID" value="NZ_CP031150.1"/>
</dbReference>
<dbReference type="Gene3D" id="3.40.50.300">
    <property type="entry name" value="P-loop containing nucleotide triphosphate hydrolases"/>
    <property type="match status" value="1"/>
</dbReference>
<dbReference type="Pfam" id="PF13500">
    <property type="entry name" value="AAA_26"/>
    <property type="match status" value="1"/>
</dbReference>
<protein>
    <submittedName>
        <fullName evidence="3">Cobyrinic acid ac-diamide synthase</fullName>
    </submittedName>
</protein>
<evidence type="ECO:0000259" key="2">
    <source>
        <dbReference type="Pfam" id="PF07085"/>
    </source>
</evidence>
<dbReference type="InterPro" id="IPR027417">
    <property type="entry name" value="P-loop_NTPase"/>
</dbReference>
<dbReference type="InterPro" id="IPR010766">
    <property type="entry name" value="DRTGG"/>
</dbReference>
<dbReference type="SUPFAM" id="SSF75138">
    <property type="entry name" value="HprK N-terminal domain-like"/>
    <property type="match status" value="1"/>
</dbReference>
<organism evidence="3 4">
    <name type="scientific">Haloplanus rubicundus</name>
    <dbReference type="NCBI Taxonomy" id="1547898"/>
    <lineage>
        <taxon>Archaea</taxon>
        <taxon>Methanobacteriati</taxon>
        <taxon>Methanobacteriota</taxon>
        <taxon>Stenosarchaea group</taxon>
        <taxon>Halobacteria</taxon>
        <taxon>Halobacteriales</taxon>
        <taxon>Haloferacaceae</taxon>
        <taxon>Haloplanus</taxon>
    </lineage>
</organism>
<accession>A0A345E4A1</accession>
<dbReference type="PANTHER" id="PTHR21343:SF8">
    <property type="entry name" value="DRTGG DOMAIN-CONTAINING PROTEIN"/>
    <property type="match status" value="1"/>
</dbReference>
<evidence type="ECO:0000256" key="1">
    <source>
        <dbReference type="ARBA" id="ARBA00022962"/>
    </source>
</evidence>
<keyword evidence="1" id="KW-0315">Glutamine amidotransferase</keyword>
<feature type="domain" description="DRTGG" evidence="2">
    <location>
        <begin position="215"/>
        <end position="320"/>
    </location>
</feature>
<proteinExistence type="predicted"/>
<reference evidence="3 4" key="1">
    <citation type="submission" date="2018-07" db="EMBL/GenBank/DDBJ databases">
        <title>Genome sequences of Haloplanus sp. CBA1113.</title>
        <authorList>
            <person name="Kim Y.B."/>
            <person name="Roh S.W."/>
        </authorList>
    </citation>
    <scope>NUCLEOTIDE SEQUENCE [LARGE SCALE GENOMIC DNA]</scope>
    <source>
        <strain evidence="3 4">CBA1113</strain>
    </source>
</reference>
<dbReference type="KEGG" id="haj:DU500_11635"/>
<dbReference type="Gene3D" id="3.40.1390.20">
    <property type="entry name" value="HprK N-terminal domain-like"/>
    <property type="match status" value="1"/>
</dbReference>
<dbReference type="EMBL" id="CP031150">
    <property type="protein sequence ID" value="AXG07023.1"/>
    <property type="molecule type" value="Genomic_DNA"/>
</dbReference>
<name>A0A345E4A1_9EURY</name>